<dbReference type="Pfam" id="PF00646">
    <property type="entry name" value="F-box"/>
    <property type="match status" value="1"/>
</dbReference>
<gene>
    <name evidence="3" type="ORF">ACH5RR_030326</name>
</gene>
<dbReference type="Pfam" id="PF24758">
    <property type="entry name" value="LRR_At5g56370"/>
    <property type="match status" value="1"/>
</dbReference>
<feature type="coiled-coil region" evidence="1">
    <location>
        <begin position="398"/>
        <end position="425"/>
    </location>
</feature>
<proteinExistence type="predicted"/>
<comment type="caution">
    <text evidence="3">The sequence shown here is derived from an EMBL/GenBank/DDBJ whole genome shotgun (WGS) entry which is preliminary data.</text>
</comment>
<evidence type="ECO:0000313" key="3">
    <source>
        <dbReference type="EMBL" id="KAL3510925.1"/>
    </source>
</evidence>
<evidence type="ECO:0000313" key="4">
    <source>
        <dbReference type="Proteomes" id="UP001630127"/>
    </source>
</evidence>
<protein>
    <recommendedName>
        <fullName evidence="2">FBD domain-containing protein</fullName>
    </recommendedName>
</protein>
<accession>A0ABD2YXZ7</accession>
<organism evidence="3 4">
    <name type="scientific">Cinchona calisaya</name>
    <dbReference type="NCBI Taxonomy" id="153742"/>
    <lineage>
        <taxon>Eukaryota</taxon>
        <taxon>Viridiplantae</taxon>
        <taxon>Streptophyta</taxon>
        <taxon>Embryophyta</taxon>
        <taxon>Tracheophyta</taxon>
        <taxon>Spermatophyta</taxon>
        <taxon>Magnoliopsida</taxon>
        <taxon>eudicotyledons</taxon>
        <taxon>Gunneridae</taxon>
        <taxon>Pentapetalae</taxon>
        <taxon>asterids</taxon>
        <taxon>lamiids</taxon>
        <taxon>Gentianales</taxon>
        <taxon>Rubiaceae</taxon>
        <taxon>Cinchonoideae</taxon>
        <taxon>Cinchoneae</taxon>
        <taxon>Cinchona</taxon>
    </lineage>
</organism>
<dbReference type="InterPro" id="IPR032675">
    <property type="entry name" value="LRR_dom_sf"/>
</dbReference>
<dbReference type="AlphaFoldDB" id="A0ABD2YXZ7"/>
<dbReference type="InterPro" id="IPR006566">
    <property type="entry name" value="FBD"/>
</dbReference>
<feature type="domain" description="FBD" evidence="2">
    <location>
        <begin position="355"/>
        <end position="431"/>
    </location>
</feature>
<keyword evidence="4" id="KW-1185">Reference proteome</keyword>
<dbReference type="PANTHER" id="PTHR31639:SF312">
    <property type="entry name" value="CYCLIN-LIKE F-BOX"/>
    <property type="match status" value="1"/>
</dbReference>
<dbReference type="InterPro" id="IPR036047">
    <property type="entry name" value="F-box-like_dom_sf"/>
</dbReference>
<dbReference type="SMART" id="SM00579">
    <property type="entry name" value="FBD"/>
    <property type="match status" value="1"/>
</dbReference>
<evidence type="ECO:0000256" key="1">
    <source>
        <dbReference type="SAM" id="Coils"/>
    </source>
</evidence>
<dbReference type="SUPFAM" id="SSF81383">
    <property type="entry name" value="F-box domain"/>
    <property type="match status" value="1"/>
</dbReference>
<evidence type="ECO:0000259" key="2">
    <source>
        <dbReference type="SMART" id="SM00579"/>
    </source>
</evidence>
<dbReference type="EMBL" id="JBJUIK010000012">
    <property type="protein sequence ID" value="KAL3510925.1"/>
    <property type="molecule type" value="Genomic_DNA"/>
</dbReference>
<keyword evidence="1" id="KW-0175">Coiled coil</keyword>
<dbReference type="Gene3D" id="3.80.10.10">
    <property type="entry name" value="Ribonuclease Inhibitor"/>
    <property type="match status" value="1"/>
</dbReference>
<reference evidence="3 4" key="1">
    <citation type="submission" date="2024-11" db="EMBL/GenBank/DDBJ databases">
        <title>A near-complete genome assembly of Cinchona calisaya.</title>
        <authorList>
            <person name="Lian D.C."/>
            <person name="Zhao X.W."/>
            <person name="Wei L."/>
        </authorList>
    </citation>
    <scope>NUCLEOTIDE SEQUENCE [LARGE SCALE GENOMIC DNA]</scope>
    <source>
        <tissue evidence="3">Nenye</tissue>
    </source>
</reference>
<dbReference type="Proteomes" id="UP001630127">
    <property type="component" value="Unassembled WGS sequence"/>
</dbReference>
<sequence>MTPSKSSRYGKLTPCDRISDLPGNIIDSILMCLSTRDAARTSILSKKWRYKWTTVPQLVLDDTIWGVSTESGTLSRKKFVSSLYQILSLRQGTIFKFVLSTFELESCQSCPEIDNLIVLISRSGVKEFIFKVWPDEYYKMPSSFFSCQELRQLNLWSCLISPPTSFKGFSLLISLKLRRVYISAKVLGSLISSCPLLEKLKLQELYDELNCLEIIAPKLKSFIVESPIKSIFFKKTPALTIVALVVGPWQADGDFRKGGNRIVEHFGSLPTLENMRISNYFIKSLAAGGIPTRLSTAILHLKVLKLLSLFLSDDISFVLCLLRSSPNLQDIYILVHDDNVNQSPSSEFLGVQDHSDVTLNQLREVKLECISGTELEMELIRLLLENSPVLEKMTIEPNRNLEDDYNEVENEILKKLNTYRRASRNARIIYE</sequence>
<name>A0ABD2YXZ7_9GENT</name>
<dbReference type="InterPro" id="IPR001810">
    <property type="entry name" value="F-box_dom"/>
</dbReference>
<dbReference type="PANTHER" id="PTHR31639">
    <property type="entry name" value="F-BOX PROTEIN-LIKE"/>
    <property type="match status" value="1"/>
</dbReference>
<dbReference type="SUPFAM" id="SSF52047">
    <property type="entry name" value="RNI-like"/>
    <property type="match status" value="1"/>
</dbReference>
<dbReference type="InterPro" id="IPR055411">
    <property type="entry name" value="LRR_FXL15/At3g58940/PEG3-like"/>
</dbReference>
<dbReference type="Pfam" id="PF08387">
    <property type="entry name" value="FBD"/>
    <property type="match status" value="1"/>
</dbReference>